<feature type="short sequence motif" description="Bipartite nuclear localization signal" evidence="4">
    <location>
        <begin position="116"/>
        <end position="123"/>
    </location>
</feature>
<dbReference type="PANTHER" id="PTHR31602">
    <property type="entry name" value="GROWTH-REGULATING FACTOR 5"/>
    <property type="match status" value="1"/>
</dbReference>
<dbReference type="PROSITE" id="PS51666">
    <property type="entry name" value="QLQ"/>
    <property type="match status" value="1"/>
</dbReference>
<evidence type="ECO:0000256" key="1">
    <source>
        <dbReference type="ARBA" id="ARBA00004123"/>
    </source>
</evidence>
<reference evidence="8 9" key="1">
    <citation type="journal article" date="2013" name="Front. Plant Sci.">
        <title>The Reference Genome of the Halophytic Plant Eutrema salsugineum.</title>
        <authorList>
            <person name="Yang R."/>
            <person name="Jarvis D.E."/>
            <person name="Chen H."/>
            <person name="Beilstein M.A."/>
            <person name="Grimwood J."/>
            <person name="Jenkins J."/>
            <person name="Shu S."/>
            <person name="Prochnik S."/>
            <person name="Xin M."/>
            <person name="Ma C."/>
            <person name="Schmutz J."/>
            <person name="Wing R.A."/>
            <person name="Mitchell-Olds T."/>
            <person name="Schumaker K.S."/>
            <person name="Wang X."/>
        </authorList>
    </citation>
    <scope>NUCLEOTIDE SEQUENCE [LARGE SCALE GENOMIC DNA]</scope>
</reference>
<evidence type="ECO:0000313" key="9">
    <source>
        <dbReference type="Proteomes" id="UP000030689"/>
    </source>
</evidence>
<dbReference type="Gramene" id="ESQ39183">
    <property type="protein sequence ID" value="ESQ39183"/>
    <property type="gene ID" value="EUTSA_v10001460mg"/>
</dbReference>
<feature type="domain" description="WRC" evidence="7">
    <location>
        <begin position="306"/>
        <end position="350"/>
    </location>
</feature>
<comment type="subcellular location">
    <subcellularLocation>
        <location evidence="1 4 5">Nucleus</location>
    </subcellularLocation>
</comment>
<keyword evidence="5" id="KW-0010">Activator</keyword>
<gene>
    <name evidence="8" type="ORF">EUTSA_v10001460mg</name>
</gene>
<evidence type="ECO:0000259" key="6">
    <source>
        <dbReference type="PROSITE" id="PS51666"/>
    </source>
</evidence>
<evidence type="ECO:0000256" key="4">
    <source>
        <dbReference type="PROSITE-ProRule" id="PRU01002"/>
    </source>
</evidence>
<feature type="domain" description="WRC" evidence="7">
    <location>
        <begin position="83"/>
        <end position="127"/>
    </location>
</feature>
<keyword evidence="9" id="KW-1185">Reference proteome</keyword>
<organism evidence="8 9">
    <name type="scientific">Eutrema salsugineum</name>
    <name type="common">Saltwater cress</name>
    <name type="synonym">Sisymbrium salsugineum</name>
    <dbReference type="NCBI Taxonomy" id="72664"/>
    <lineage>
        <taxon>Eukaryota</taxon>
        <taxon>Viridiplantae</taxon>
        <taxon>Streptophyta</taxon>
        <taxon>Embryophyta</taxon>
        <taxon>Tracheophyta</taxon>
        <taxon>Spermatophyta</taxon>
        <taxon>Magnoliopsida</taxon>
        <taxon>eudicotyledons</taxon>
        <taxon>Gunneridae</taxon>
        <taxon>Pentapetalae</taxon>
        <taxon>rosids</taxon>
        <taxon>malvids</taxon>
        <taxon>Brassicales</taxon>
        <taxon>Brassicaceae</taxon>
        <taxon>Eutremeae</taxon>
        <taxon>Eutrema</taxon>
    </lineage>
</organism>
<dbReference type="GO" id="GO:0005634">
    <property type="term" value="C:nucleus"/>
    <property type="evidence" value="ECO:0007669"/>
    <property type="project" value="UniProtKB-SubCell"/>
</dbReference>
<dbReference type="EMBL" id="KI517481">
    <property type="protein sequence ID" value="ESQ39183.1"/>
    <property type="molecule type" value="Genomic_DNA"/>
</dbReference>
<sequence>MQSPKMEEEEEERRKKKWPWMKAAQLLEFQMQALVYRYIEAGLRVPHHLVVPIWNSLALSSSSSSYLIHQNHHSSSLLSAKVEPEPTRCRRTDGKKWRCSNKVLLFQKYCERHMHRGRKRSRKLVESSSYVVVSSPASTKHDNTYGLDSSNESQNVFHGTMSASNNAQVVTIASLPSARVCDNTTRPSLVITESTNKSMSHGVKSRRTVEMSYDDFIKQRDSSTCVRVVPVQGDERLPSVQKFFPEASDNFSAAAKFSSNRKNEIIARSREWKNMNVNGGFPGIHFSPDTVLQGRGGFRLHRVETDNEPGRCRRTDGKKWRCSKVALSGQKYCDKHMHRGIKKKHRVDTTNSHDNAGFTPLTVKTAARSLSCKDGDDQKLSVSVLGIPLPRVSDEKSTSSCSTDTTITDTALRGEEDNEEVLSLCSSGV</sequence>
<dbReference type="KEGG" id="eus:EUTSA_v10001460mg"/>
<keyword evidence="5" id="KW-0804">Transcription</keyword>
<feature type="short sequence motif" description="Bipartite nuclear localization signal" evidence="4">
    <location>
        <begin position="88"/>
        <end position="98"/>
    </location>
</feature>
<evidence type="ECO:0000256" key="2">
    <source>
        <dbReference type="ARBA" id="ARBA00008122"/>
    </source>
</evidence>
<dbReference type="GO" id="GO:0099402">
    <property type="term" value="P:plant organ development"/>
    <property type="evidence" value="ECO:0007669"/>
    <property type="project" value="UniProtKB-ARBA"/>
</dbReference>
<dbReference type="OMA" id="SGYHECK"/>
<dbReference type="InterPro" id="IPR014977">
    <property type="entry name" value="WRC_dom"/>
</dbReference>
<dbReference type="Pfam" id="PF08880">
    <property type="entry name" value="QLQ"/>
    <property type="match status" value="1"/>
</dbReference>
<comment type="caution">
    <text evidence="4">Lacks conserved residue(s) required for the propagation of feature annotation.</text>
</comment>
<dbReference type="Proteomes" id="UP000030689">
    <property type="component" value="Unassembled WGS sequence"/>
</dbReference>
<name>V4LHD7_EUTSA</name>
<protein>
    <recommendedName>
        <fullName evidence="5">Growth-regulating factor</fullName>
    </recommendedName>
</protein>
<proteinExistence type="inferred from homology"/>
<dbReference type="SMART" id="SM00951">
    <property type="entry name" value="QLQ"/>
    <property type="match status" value="1"/>
</dbReference>
<dbReference type="OrthoDB" id="1103109at2759"/>
<keyword evidence="3 4" id="KW-0539">Nucleus</keyword>
<keyword evidence="5" id="KW-0805">Transcription regulation</keyword>
<dbReference type="Pfam" id="PF08879">
    <property type="entry name" value="WRC"/>
    <property type="match status" value="2"/>
</dbReference>
<accession>V4LHD7</accession>
<dbReference type="InterPro" id="IPR031137">
    <property type="entry name" value="GRF"/>
</dbReference>
<dbReference type="STRING" id="72664.V4LHD7"/>
<evidence type="ECO:0000313" key="8">
    <source>
        <dbReference type="EMBL" id="ESQ39183.1"/>
    </source>
</evidence>
<evidence type="ECO:0000256" key="3">
    <source>
        <dbReference type="ARBA" id="ARBA00023242"/>
    </source>
</evidence>
<comment type="similarity">
    <text evidence="2 5">Belongs to the GRF family.</text>
</comment>
<evidence type="ECO:0000256" key="5">
    <source>
        <dbReference type="RuleBase" id="RU367127"/>
    </source>
</evidence>
<feature type="domain" description="QLQ" evidence="6">
    <location>
        <begin position="20"/>
        <end position="55"/>
    </location>
</feature>
<dbReference type="eggNOG" id="ENOG502RD11">
    <property type="taxonomic scope" value="Eukaryota"/>
</dbReference>
<dbReference type="GO" id="GO:0006351">
    <property type="term" value="P:DNA-templated transcription"/>
    <property type="evidence" value="ECO:0007669"/>
    <property type="project" value="UniProtKB-UniRule"/>
</dbReference>
<dbReference type="InterPro" id="IPR014978">
    <property type="entry name" value="Gln-Leu-Gln_QLQ"/>
</dbReference>
<comment type="domain">
    <text evidence="5">The QLQ domain and WRC domain may be involved in protein-protein interaction and DNA-binding, respectively.</text>
</comment>
<evidence type="ECO:0000259" key="7">
    <source>
        <dbReference type="PROSITE" id="PS51667"/>
    </source>
</evidence>
<comment type="function">
    <text evidence="5">Transcription activator.</text>
</comment>
<dbReference type="AlphaFoldDB" id="V4LHD7"/>
<dbReference type="GO" id="GO:0005524">
    <property type="term" value="F:ATP binding"/>
    <property type="evidence" value="ECO:0007669"/>
    <property type="project" value="UniProtKB-UniRule"/>
</dbReference>
<dbReference type="GO" id="GO:0006355">
    <property type="term" value="P:regulation of DNA-templated transcription"/>
    <property type="evidence" value="ECO:0007669"/>
    <property type="project" value="InterPro"/>
</dbReference>
<dbReference type="PANTHER" id="PTHR31602:SF81">
    <property type="entry name" value="GROWTH-REGULATING FACTOR 9"/>
    <property type="match status" value="1"/>
</dbReference>
<dbReference type="PROSITE" id="PS51667">
    <property type="entry name" value="WRC"/>
    <property type="match status" value="2"/>
</dbReference>